<evidence type="ECO:0000313" key="2">
    <source>
        <dbReference type="Proteomes" id="UP000599074"/>
    </source>
</evidence>
<dbReference type="InterPro" id="IPR009351">
    <property type="entry name" value="AlkZ-like"/>
</dbReference>
<evidence type="ECO:0000313" key="1">
    <source>
        <dbReference type="EMBL" id="GII20588.1"/>
    </source>
</evidence>
<accession>A0A8J3T6K1</accession>
<comment type="caution">
    <text evidence="1">The sequence shown here is derived from an EMBL/GenBank/DDBJ whole genome shotgun (WGS) entry which is preliminary data.</text>
</comment>
<reference evidence="1" key="1">
    <citation type="submission" date="2021-01" db="EMBL/GenBank/DDBJ databases">
        <title>Whole genome shotgun sequence of Planosporangium mesophilum NBRC 109066.</title>
        <authorList>
            <person name="Komaki H."/>
            <person name="Tamura T."/>
        </authorList>
    </citation>
    <scope>NUCLEOTIDE SEQUENCE</scope>
    <source>
        <strain evidence="1">NBRC 109066</strain>
    </source>
</reference>
<gene>
    <name evidence="1" type="ORF">Pme01_01850</name>
</gene>
<proteinExistence type="predicted"/>
<name>A0A8J3T6K1_9ACTN</name>
<dbReference type="EMBL" id="BOON01000002">
    <property type="protein sequence ID" value="GII20588.1"/>
    <property type="molecule type" value="Genomic_DNA"/>
</dbReference>
<dbReference type="Pfam" id="PF06224">
    <property type="entry name" value="AlkZ-like"/>
    <property type="match status" value="1"/>
</dbReference>
<dbReference type="Proteomes" id="UP000599074">
    <property type="component" value="Unassembled WGS sequence"/>
</dbReference>
<evidence type="ECO:0008006" key="3">
    <source>
        <dbReference type="Google" id="ProtNLM"/>
    </source>
</evidence>
<keyword evidence="2" id="KW-1185">Reference proteome</keyword>
<sequence>MTVESISAAQARRIALAAQGFADRQPGGAVDLRHLRRVLRRIGLLQMDSVNVLMRAHYMPLYSRLGPYSPTLLDRVAYRAPRELFEYWGHEASLLPVTLHPMLRWRMAGGHEWGGVARINRERPDLVRWVLDEVRAKGPLTAAEISDDVPVRREHWGWNWTDVKTALEWLFWRGEVLAARRNGSWARVYDVPERVLPRAVLEAPTPAPAEAHRELVRVAARALGVAVERDLRDYFRLPAAATRSAVAGLVEAGELIPVTVEGWGQPAYLHPEARMPRRVSAATLVSPFDPLVWERARTERLFGFRYRIEIYVPAAQRVHGYYVLPFLLGDRLVARLDLKADRQAGVLRVPAAWIEPAPAGRAGRGHPAPGEVAEALAAELRRLAGWLGLEGVAPPEGGDFAEPLTGALRAPVTPAGPAAVTMPADPVGEAAGVP</sequence>
<protein>
    <recommendedName>
        <fullName evidence="3">Cytoplasmic protein</fullName>
    </recommendedName>
</protein>
<dbReference type="PANTHER" id="PTHR30528">
    <property type="entry name" value="CYTOPLASMIC PROTEIN"/>
    <property type="match status" value="1"/>
</dbReference>
<dbReference type="PANTHER" id="PTHR30528:SF0">
    <property type="entry name" value="CYTOPLASMIC PROTEIN"/>
    <property type="match status" value="1"/>
</dbReference>
<organism evidence="1 2">
    <name type="scientific">Planosporangium mesophilum</name>
    <dbReference type="NCBI Taxonomy" id="689768"/>
    <lineage>
        <taxon>Bacteria</taxon>
        <taxon>Bacillati</taxon>
        <taxon>Actinomycetota</taxon>
        <taxon>Actinomycetes</taxon>
        <taxon>Micromonosporales</taxon>
        <taxon>Micromonosporaceae</taxon>
        <taxon>Planosporangium</taxon>
    </lineage>
</organism>
<dbReference type="AlphaFoldDB" id="A0A8J3T6K1"/>